<sequence>MDIRAEKRIADTVLFKKGGLEILTNAILLKSRIITTNILVDTGMTKEGYSTINFPAPLLRAAYLQNRFGSVTRSKSPPN</sequence>
<dbReference type="Proteomes" id="UP000266861">
    <property type="component" value="Unassembled WGS sequence"/>
</dbReference>
<keyword evidence="2" id="KW-1185">Reference proteome</keyword>
<accession>A0A397IQR8</accession>
<comment type="caution">
    <text evidence="1">The sequence shown here is derived from an EMBL/GenBank/DDBJ whole genome shotgun (WGS) entry which is preliminary data.</text>
</comment>
<dbReference type="STRING" id="1348612.A0A397IQR8"/>
<dbReference type="EMBL" id="PQFF01000201">
    <property type="protein sequence ID" value="RHZ75333.1"/>
    <property type="molecule type" value="Genomic_DNA"/>
</dbReference>
<name>A0A397IQR8_9GLOM</name>
<organism evidence="1 2">
    <name type="scientific">Diversispora epigaea</name>
    <dbReference type="NCBI Taxonomy" id="1348612"/>
    <lineage>
        <taxon>Eukaryota</taxon>
        <taxon>Fungi</taxon>
        <taxon>Fungi incertae sedis</taxon>
        <taxon>Mucoromycota</taxon>
        <taxon>Glomeromycotina</taxon>
        <taxon>Glomeromycetes</taxon>
        <taxon>Diversisporales</taxon>
        <taxon>Diversisporaceae</taxon>
        <taxon>Diversispora</taxon>
    </lineage>
</organism>
<gene>
    <name evidence="1" type="ORF">Glove_216g49</name>
</gene>
<reference evidence="1 2" key="1">
    <citation type="submission" date="2018-08" db="EMBL/GenBank/DDBJ databases">
        <title>Genome and evolution of the arbuscular mycorrhizal fungus Diversispora epigaea (formerly Glomus versiforme) and its bacterial endosymbionts.</title>
        <authorList>
            <person name="Sun X."/>
            <person name="Fei Z."/>
            <person name="Harrison M."/>
        </authorList>
    </citation>
    <scope>NUCLEOTIDE SEQUENCE [LARGE SCALE GENOMIC DNA]</scope>
    <source>
        <strain evidence="1 2">IT104</strain>
    </source>
</reference>
<proteinExistence type="predicted"/>
<evidence type="ECO:0000313" key="2">
    <source>
        <dbReference type="Proteomes" id="UP000266861"/>
    </source>
</evidence>
<dbReference type="OrthoDB" id="2404453at2759"/>
<evidence type="ECO:0000313" key="1">
    <source>
        <dbReference type="EMBL" id="RHZ75333.1"/>
    </source>
</evidence>
<protein>
    <submittedName>
        <fullName evidence="1">Uncharacterized protein</fullName>
    </submittedName>
</protein>
<dbReference type="AlphaFoldDB" id="A0A397IQR8"/>